<sequence length="329" mass="37718">MSPDQGPEALSEGSKRNSDPELDADMSSTRGLKVPGFIFWTSSLVRAQWSVLAYFLPNSSMNEKGSKRNDSKAGINVVIIPSFVRTGESVEGGMTFARGLLGLDAGYHIYQDLKPKTVKTAVYSRKTAKSVEKQRKFERKLKKILTNFSGTPYTPSKEDSRLKNEKNSFLQDLKPKTVKTAVYSRKTAKSVGKQRKFERKLKKILVFLLEDERKQRIRYLQIDIKHAAKDLGREVVDRHLLFNHLIRRSLHLQNREAKINFTKVEKKEQKSNREELKQPARCDPAGNRTPAPPYEEQLPEDRRKHTRARCTVRPPSLWPKSKSISPISR</sequence>
<feature type="region of interest" description="Disordered" evidence="1">
    <location>
        <begin position="1"/>
        <end position="27"/>
    </location>
</feature>
<name>A0ABD0TW17_DENTH</name>
<dbReference type="AlphaFoldDB" id="A0ABD0TW17"/>
<protein>
    <submittedName>
        <fullName evidence="2">Uncharacterized protein</fullName>
    </submittedName>
</protein>
<evidence type="ECO:0000313" key="3">
    <source>
        <dbReference type="Proteomes" id="UP001552299"/>
    </source>
</evidence>
<keyword evidence="3" id="KW-1185">Reference proteome</keyword>
<accession>A0ABD0TW17</accession>
<reference evidence="2 3" key="1">
    <citation type="journal article" date="2024" name="Plant Biotechnol. J.">
        <title>Dendrobium thyrsiflorum genome and its molecular insights into genes involved in important horticultural traits.</title>
        <authorList>
            <person name="Chen B."/>
            <person name="Wang J.Y."/>
            <person name="Zheng P.J."/>
            <person name="Li K.L."/>
            <person name="Liang Y.M."/>
            <person name="Chen X.F."/>
            <person name="Zhang C."/>
            <person name="Zhao X."/>
            <person name="He X."/>
            <person name="Zhang G.Q."/>
            <person name="Liu Z.J."/>
            <person name="Xu Q."/>
        </authorList>
    </citation>
    <scope>NUCLEOTIDE SEQUENCE [LARGE SCALE GENOMIC DNA]</scope>
    <source>
        <strain evidence="2">GZMU011</strain>
    </source>
</reference>
<dbReference type="EMBL" id="JANQDX010000020">
    <property type="protein sequence ID" value="KAL0903698.1"/>
    <property type="molecule type" value="Genomic_DNA"/>
</dbReference>
<proteinExistence type="predicted"/>
<comment type="caution">
    <text evidence="2">The sequence shown here is derived from an EMBL/GenBank/DDBJ whole genome shotgun (WGS) entry which is preliminary data.</text>
</comment>
<evidence type="ECO:0000256" key="1">
    <source>
        <dbReference type="SAM" id="MobiDB-lite"/>
    </source>
</evidence>
<feature type="compositionally biased region" description="Basic and acidic residues" evidence="1">
    <location>
        <begin position="263"/>
        <end position="280"/>
    </location>
</feature>
<evidence type="ECO:0000313" key="2">
    <source>
        <dbReference type="EMBL" id="KAL0903698.1"/>
    </source>
</evidence>
<organism evidence="2 3">
    <name type="scientific">Dendrobium thyrsiflorum</name>
    <name type="common">Pinecone-like raceme dendrobium</name>
    <name type="synonym">Orchid</name>
    <dbReference type="NCBI Taxonomy" id="117978"/>
    <lineage>
        <taxon>Eukaryota</taxon>
        <taxon>Viridiplantae</taxon>
        <taxon>Streptophyta</taxon>
        <taxon>Embryophyta</taxon>
        <taxon>Tracheophyta</taxon>
        <taxon>Spermatophyta</taxon>
        <taxon>Magnoliopsida</taxon>
        <taxon>Liliopsida</taxon>
        <taxon>Asparagales</taxon>
        <taxon>Orchidaceae</taxon>
        <taxon>Epidendroideae</taxon>
        <taxon>Malaxideae</taxon>
        <taxon>Dendrobiinae</taxon>
        <taxon>Dendrobium</taxon>
    </lineage>
</organism>
<dbReference type="Proteomes" id="UP001552299">
    <property type="component" value="Unassembled WGS sequence"/>
</dbReference>
<gene>
    <name evidence="2" type="ORF">M5K25_028097</name>
</gene>
<feature type="region of interest" description="Disordered" evidence="1">
    <location>
        <begin position="263"/>
        <end position="329"/>
    </location>
</feature>